<reference evidence="2" key="1">
    <citation type="submission" date="2017-07" db="EMBL/GenBank/DDBJ databases">
        <title>Taro Niue Genome Assembly and Annotation.</title>
        <authorList>
            <person name="Atibalentja N."/>
            <person name="Keating K."/>
            <person name="Fields C.J."/>
        </authorList>
    </citation>
    <scope>NUCLEOTIDE SEQUENCE</scope>
    <source>
        <strain evidence="2">Niue_2</strain>
        <tissue evidence="2">Leaf</tissue>
    </source>
</reference>
<feature type="region of interest" description="Disordered" evidence="1">
    <location>
        <begin position="51"/>
        <end position="73"/>
    </location>
</feature>
<sequence>MVTLEHLPQSRPRYPVAVQVAVVRPGTTGEPAGLARFGIGNAAARAVAFMTRPQSRPRHSRYRGASRRRDNRGGPIFSLFLWVN</sequence>
<accession>A0A843XH36</accession>
<evidence type="ECO:0000313" key="2">
    <source>
        <dbReference type="EMBL" id="MQM18553.1"/>
    </source>
</evidence>
<protein>
    <submittedName>
        <fullName evidence="2">Uncharacterized protein</fullName>
    </submittedName>
</protein>
<proteinExistence type="predicted"/>
<keyword evidence="3" id="KW-1185">Reference proteome</keyword>
<evidence type="ECO:0000313" key="3">
    <source>
        <dbReference type="Proteomes" id="UP000652761"/>
    </source>
</evidence>
<dbReference type="AlphaFoldDB" id="A0A843XH36"/>
<dbReference type="Proteomes" id="UP000652761">
    <property type="component" value="Unassembled WGS sequence"/>
</dbReference>
<organism evidence="2 3">
    <name type="scientific">Colocasia esculenta</name>
    <name type="common">Wild taro</name>
    <name type="synonym">Arum esculentum</name>
    <dbReference type="NCBI Taxonomy" id="4460"/>
    <lineage>
        <taxon>Eukaryota</taxon>
        <taxon>Viridiplantae</taxon>
        <taxon>Streptophyta</taxon>
        <taxon>Embryophyta</taxon>
        <taxon>Tracheophyta</taxon>
        <taxon>Spermatophyta</taxon>
        <taxon>Magnoliopsida</taxon>
        <taxon>Liliopsida</taxon>
        <taxon>Araceae</taxon>
        <taxon>Aroideae</taxon>
        <taxon>Colocasieae</taxon>
        <taxon>Colocasia</taxon>
    </lineage>
</organism>
<evidence type="ECO:0000256" key="1">
    <source>
        <dbReference type="SAM" id="MobiDB-lite"/>
    </source>
</evidence>
<gene>
    <name evidence="2" type="ORF">Taro_051548</name>
</gene>
<name>A0A843XH36_COLES</name>
<comment type="caution">
    <text evidence="2">The sequence shown here is derived from an EMBL/GenBank/DDBJ whole genome shotgun (WGS) entry which is preliminary data.</text>
</comment>
<dbReference type="EMBL" id="NMUH01008269">
    <property type="protein sequence ID" value="MQM18553.1"/>
    <property type="molecule type" value="Genomic_DNA"/>
</dbReference>
<feature type="compositionally biased region" description="Basic residues" evidence="1">
    <location>
        <begin position="55"/>
        <end position="66"/>
    </location>
</feature>